<dbReference type="InterPro" id="IPR029058">
    <property type="entry name" value="AB_hydrolase_fold"/>
</dbReference>
<accession>A0A0F6W4H7</accession>
<protein>
    <submittedName>
        <fullName evidence="2">Haloalkane dehalogenase-like protein</fullName>
    </submittedName>
</protein>
<dbReference type="PRINTS" id="PR00111">
    <property type="entry name" value="ABHYDROLASE"/>
</dbReference>
<dbReference type="EMBL" id="CP011125">
    <property type="protein sequence ID" value="AKF07268.1"/>
    <property type="molecule type" value="Genomic_DNA"/>
</dbReference>
<organism evidence="2 3">
    <name type="scientific">Sandaracinus amylolyticus</name>
    <dbReference type="NCBI Taxonomy" id="927083"/>
    <lineage>
        <taxon>Bacteria</taxon>
        <taxon>Pseudomonadati</taxon>
        <taxon>Myxococcota</taxon>
        <taxon>Polyangia</taxon>
        <taxon>Polyangiales</taxon>
        <taxon>Sandaracinaceae</taxon>
        <taxon>Sandaracinus</taxon>
    </lineage>
</organism>
<evidence type="ECO:0000259" key="1">
    <source>
        <dbReference type="Pfam" id="PF00561"/>
    </source>
</evidence>
<dbReference type="InterPro" id="IPR000073">
    <property type="entry name" value="AB_hydrolase_1"/>
</dbReference>
<dbReference type="SUPFAM" id="SSF53474">
    <property type="entry name" value="alpha/beta-Hydrolases"/>
    <property type="match status" value="1"/>
</dbReference>
<feature type="domain" description="AB hydrolase-1" evidence="1">
    <location>
        <begin position="36"/>
        <end position="281"/>
    </location>
</feature>
<keyword evidence="3" id="KW-1185">Reference proteome</keyword>
<gene>
    <name evidence="2" type="ORF">DB32_004417</name>
</gene>
<evidence type="ECO:0000313" key="2">
    <source>
        <dbReference type="EMBL" id="AKF07268.1"/>
    </source>
</evidence>
<dbReference type="PANTHER" id="PTHR43194">
    <property type="entry name" value="HYDROLASE ALPHA/BETA FOLD FAMILY"/>
    <property type="match status" value="1"/>
</dbReference>
<dbReference type="PRINTS" id="PR00412">
    <property type="entry name" value="EPOXHYDRLASE"/>
</dbReference>
<dbReference type="PANTHER" id="PTHR43194:SF2">
    <property type="entry name" value="PEROXISOMAL MEMBRANE PROTEIN LPX1"/>
    <property type="match status" value="1"/>
</dbReference>
<dbReference type="Gene3D" id="3.40.50.1820">
    <property type="entry name" value="alpha/beta hydrolase"/>
    <property type="match status" value="1"/>
</dbReference>
<name>A0A0F6W4H7_9BACT</name>
<dbReference type="GO" id="GO:0003824">
    <property type="term" value="F:catalytic activity"/>
    <property type="evidence" value="ECO:0007669"/>
    <property type="project" value="InterPro"/>
</dbReference>
<evidence type="ECO:0000313" key="3">
    <source>
        <dbReference type="Proteomes" id="UP000034883"/>
    </source>
</evidence>
<proteinExistence type="predicted"/>
<sequence length="305" mass="34588">MSVSIDRRVYPFEGRRFDRGGGIRMHYLDEGPRDAPPIVMVHGNPSWSIYFRALVLALRETHRCIVPDHVGMGLSDKPNDVDYEYTLASRIDDLGKLLDHLGVNREITLVVHDWGGGIGFGWATRHADRVARLVVLNTAAFHLPQSKTFPAALRLTRTPLGALMVRGGNAFARGAAYTCVTRKPMSPELRRAYLAPYSDWSSRIATLRFVQDIPLQPSDRAYARIDEMAAGLAQFRQTPTLIAWGMRDFVFDHHFLAEWEKRMPHAEVHRFEDAGHYVLEDVPEVIVLLVKRFLADHPLARERAA</sequence>
<dbReference type="Pfam" id="PF00561">
    <property type="entry name" value="Abhydrolase_1"/>
    <property type="match status" value="1"/>
</dbReference>
<dbReference type="AlphaFoldDB" id="A0A0F6W4H7"/>
<dbReference type="InterPro" id="IPR050228">
    <property type="entry name" value="Carboxylesterase_BioH"/>
</dbReference>
<dbReference type="InterPro" id="IPR000639">
    <property type="entry name" value="Epox_hydrolase-like"/>
</dbReference>
<dbReference type="KEGG" id="samy:DB32_004417"/>
<reference evidence="2 3" key="1">
    <citation type="submission" date="2015-03" db="EMBL/GenBank/DDBJ databases">
        <title>Genome assembly of Sandaracinus amylolyticus DSM 53668.</title>
        <authorList>
            <person name="Sharma G."/>
            <person name="Subramanian S."/>
        </authorList>
    </citation>
    <scope>NUCLEOTIDE SEQUENCE [LARGE SCALE GENOMIC DNA]</scope>
    <source>
        <strain evidence="2 3">DSM 53668</strain>
    </source>
</reference>
<dbReference type="Proteomes" id="UP000034883">
    <property type="component" value="Chromosome"/>
</dbReference>
<dbReference type="STRING" id="927083.DB32_004417"/>